<dbReference type="PANTHER" id="PTHR47611:SF3">
    <property type="entry name" value="HAT C-TERMINAL DIMERISATION DOMAIN-CONTAINING PROTEIN"/>
    <property type="match status" value="1"/>
</dbReference>
<feature type="domain" description="HAT C-terminal dimerisation" evidence="2">
    <location>
        <begin position="82"/>
        <end position="160"/>
    </location>
</feature>
<dbReference type="AlphaFoldDB" id="A0A147BFX6"/>
<accession>A0A147BFX6</accession>
<protein>
    <recommendedName>
        <fullName evidence="2">HAT C-terminal dimerisation domain-containing protein</fullName>
    </recommendedName>
</protein>
<feature type="region of interest" description="Disordered" evidence="1">
    <location>
        <begin position="25"/>
        <end position="51"/>
    </location>
</feature>
<dbReference type="SUPFAM" id="SSF53098">
    <property type="entry name" value="Ribonuclease H-like"/>
    <property type="match status" value="1"/>
</dbReference>
<evidence type="ECO:0000313" key="3">
    <source>
        <dbReference type="EMBL" id="JAR89686.1"/>
    </source>
</evidence>
<proteinExistence type="predicted"/>
<dbReference type="InterPro" id="IPR008906">
    <property type="entry name" value="HATC_C_dom"/>
</dbReference>
<evidence type="ECO:0000259" key="2">
    <source>
        <dbReference type="Pfam" id="PF05699"/>
    </source>
</evidence>
<evidence type="ECO:0000256" key="1">
    <source>
        <dbReference type="SAM" id="MobiDB-lite"/>
    </source>
</evidence>
<dbReference type="PANTHER" id="PTHR47611">
    <property type="entry name" value="HAT DIMERISATION DOMAIN, C-TERMINAL"/>
    <property type="match status" value="1"/>
</dbReference>
<sequence length="166" mass="19008">TLLDSRMKERAFLDSMNAERAKAGLIDELDRRMSQNSPSSEARLPEHPEASIEATQERRILGFLDKRDREPVTPTSNSERLLRQYLEMLPQGINTNPLEFWRSNKSTMTPLCEMALKYLCVPATSVPAERVFSAAGQIVSDRRSRLKGKNVDMLIFLHQNCWLSQN</sequence>
<name>A0A147BFX6_IXORI</name>
<dbReference type="EMBL" id="GEGO01005718">
    <property type="protein sequence ID" value="JAR89686.1"/>
    <property type="molecule type" value="Transcribed_RNA"/>
</dbReference>
<reference evidence="3" key="1">
    <citation type="journal article" date="2018" name="PLoS Negl. Trop. Dis.">
        <title>Sialome diversity of ticks revealed by RNAseq of single tick salivary glands.</title>
        <authorList>
            <person name="Perner J."/>
            <person name="Kropackova S."/>
            <person name="Kopacek P."/>
            <person name="Ribeiro J.M."/>
        </authorList>
    </citation>
    <scope>NUCLEOTIDE SEQUENCE</scope>
    <source>
        <strain evidence="3">Siblings of single egg batch collected in Ceske Budejovice</strain>
        <tissue evidence="3">Salivary glands</tissue>
    </source>
</reference>
<organism evidence="3">
    <name type="scientific">Ixodes ricinus</name>
    <name type="common">Common tick</name>
    <name type="synonym">Acarus ricinus</name>
    <dbReference type="NCBI Taxonomy" id="34613"/>
    <lineage>
        <taxon>Eukaryota</taxon>
        <taxon>Metazoa</taxon>
        <taxon>Ecdysozoa</taxon>
        <taxon>Arthropoda</taxon>
        <taxon>Chelicerata</taxon>
        <taxon>Arachnida</taxon>
        <taxon>Acari</taxon>
        <taxon>Parasitiformes</taxon>
        <taxon>Ixodida</taxon>
        <taxon>Ixodoidea</taxon>
        <taxon>Ixodidae</taxon>
        <taxon>Ixodinae</taxon>
        <taxon>Ixodes</taxon>
    </lineage>
</organism>
<feature type="non-terminal residue" evidence="3">
    <location>
        <position position="1"/>
    </location>
</feature>
<dbReference type="Pfam" id="PF05699">
    <property type="entry name" value="Dimer_Tnp_hAT"/>
    <property type="match status" value="1"/>
</dbReference>
<dbReference type="InterPro" id="IPR012337">
    <property type="entry name" value="RNaseH-like_sf"/>
</dbReference>
<dbReference type="GO" id="GO:0046983">
    <property type="term" value="F:protein dimerization activity"/>
    <property type="evidence" value="ECO:0007669"/>
    <property type="project" value="InterPro"/>
</dbReference>